<evidence type="ECO:0000256" key="1">
    <source>
        <dbReference type="ARBA" id="ARBA00001946"/>
    </source>
</evidence>
<dbReference type="Pfam" id="PF03328">
    <property type="entry name" value="HpcH_HpaI"/>
    <property type="match status" value="1"/>
</dbReference>
<feature type="domain" description="HpcH/HpaI aldolase/citrate lyase" evidence="5">
    <location>
        <begin position="2"/>
        <end position="212"/>
    </location>
</feature>
<reference evidence="7" key="1">
    <citation type="journal article" date="2019" name="Int. J. Syst. Evol. Microbiol.">
        <title>The Global Catalogue of Microorganisms (GCM) 10K type strain sequencing project: providing services to taxonomists for standard genome sequencing and annotation.</title>
        <authorList>
            <consortium name="The Broad Institute Genomics Platform"/>
            <consortium name="The Broad Institute Genome Sequencing Center for Infectious Disease"/>
            <person name="Wu L."/>
            <person name="Ma J."/>
        </authorList>
    </citation>
    <scope>NUCLEOTIDE SEQUENCE [LARGE SCALE GENOMIC DNA]</scope>
    <source>
        <strain evidence="7">CGMCC 1.15928</strain>
    </source>
</reference>
<comment type="caution">
    <text evidence="6">The sequence shown here is derived from an EMBL/GenBank/DDBJ whole genome shotgun (WGS) entry which is preliminary data.</text>
</comment>
<dbReference type="PANTHER" id="PTHR32308">
    <property type="entry name" value="LYASE BETA SUBUNIT, PUTATIVE (AFU_ORTHOLOGUE AFUA_4G13030)-RELATED"/>
    <property type="match status" value="1"/>
</dbReference>
<evidence type="ECO:0000313" key="6">
    <source>
        <dbReference type="EMBL" id="GGB71776.1"/>
    </source>
</evidence>
<dbReference type="Proteomes" id="UP000628854">
    <property type="component" value="Unassembled WGS sequence"/>
</dbReference>
<protein>
    <submittedName>
        <fullName evidence="6">Citrate lyase subunit beta</fullName>
    </submittedName>
</protein>
<dbReference type="PIRSF" id="PIRSF015582">
    <property type="entry name" value="Cit_lyase_B"/>
    <property type="match status" value="1"/>
</dbReference>
<keyword evidence="4" id="KW-0460">Magnesium</keyword>
<dbReference type="EMBL" id="BMKF01000002">
    <property type="protein sequence ID" value="GGB71776.1"/>
    <property type="molecule type" value="Genomic_DNA"/>
</dbReference>
<dbReference type="InterPro" id="IPR005000">
    <property type="entry name" value="Aldolase/citrate-lyase_domain"/>
</dbReference>
<comment type="similarity">
    <text evidence="2">Belongs to the HpcH/HpaI aldolase family.</text>
</comment>
<organism evidence="6 7">
    <name type="scientific">Henriciella pelagia</name>
    <dbReference type="NCBI Taxonomy" id="1977912"/>
    <lineage>
        <taxon>Bacteria</taxon>
        <taxon>Pseudomonadati</taxon>
        <taxon>Pseudomonadota</taxon>
        <taxon>Alphaproteobacteria</taxon>
        <taxon>Hyphomonadales</taxon>
        <taxon>Hyphomonadaceae</taxon>
        <taxon>Henriciella</taxon>
    </lineage>
</organism>
<gene>
    <name evidence="6" type="ORF">GCM10011503_20570</name>
</gene>
<accession>A0ABQ1JM50</accession>
<dbReference type="SUPFAM" id="SSF51621">
    <property type="entry name" value="Phosphoenolpyruvate/pyruvate domain"/>
    <property type="match status" value="1"/>
</dbReference>
<dbReference type="InterPro" id="IPR011206">
    <property type="entry name" value="Citrate_lyase_beta/mcl1/mcl2"/>
</dbReference>
<evidence type="ECO:0000256" key="4">
    <source>
        <dbReference type="ARBA" id="ARBA00022842"/>
    </source>
</evidence>
<dbReference type="PANTHER" id="PTHR32308:SF10">
    <property type="entry name" value="CITRATE LYASE SUBUNIT BETA"/>
    <property type="match status" value="1"/>
</dbReference>
<proteinExistence type="inferred from homology"/>
<evidence type="ECO:0000256" key="3">
    <source>
        <dbReference type="ARBA" id="ARBA00022723"/>
    </source>
</evidence>
<comment type="cofactor">
    <cofactor evidence="1">
        <name>Mg(2+)</name>
        <dbReference type="ChEBI" id="CHEBI:18420"/>
    </cofactor>
</comment>
<dbReference type="InterPro" id="IPR040442">
    <property type="entry name" value="Pyrv_kinase-like_dom_sf"/>
</dbReference>
<name>A0ABQ1JM50_9PROT</name>
<sequence>MPGANPRALEKAKTLAADTLILDLEDAVAPDAKAEARDTVCGAVKAGGYGKREVVIRINGLDTEWGMDDLKAAVAAGPDAILAPKVIDGGDIDHLDDALSRAGAPEDLGLWVMIEMPKAILNIKDIAEAAGRTRLTAFVMGTNDIAKELRAVNDPSRLAFQTFFGLTLAAARAYDILAIDGVYNDISNAEGLENEVRQGRLLGFDGKTLIHPSQISITNEVFAPAEADVAQAHDVIAAFADPANAGKGVLKVNGKMTELLHLEEARRIVEVDAAIKEMEAG</sequence>
<keyword evidence="6" id="KW-0456">Lyase</keyword>
<keyword evidence="7" id="KW-1185">Reference proteome</keyword>
<evidence type="ECO:0000259" key="5">
    <source>
        <dbReference type="Pfam" id="PF03328"/>
    </source>
</evidence>
<evidence type="ECO:0000256" key="2">
    <source>
        <dbReference type="ARBA" id="ARBA00005568"/>
    </source>
</evidence>
<dbReference type="GO" id="GO:0016829">
    <property type="term" value="F:lyase activity"/>
    <property type="evidence" value="ECO:0007669"/>
    <property type="project" value="UniProtKB-KW"/>
</dbReference>
<dbReference type="Gene3D" id="3.20.20.60">
    <property type="entry name" value="Phosphoenolpyruvate-binding domains"/>
    <property type="match status" value="1"/>
</dbReference>
<evidence type="ECO:0000313" key="7">
    <source>
        <dbReference type="Proteomes" id="UP000628854"/>
    </source>
</evidence>
<dbReference type="InterPro" id="IPR015813">
    <property type="entry name" value="Pyrv/PenolPyrv_kinase-like_dom"/>
</dbReference>
<keyword evidence="3" id="KW-0479">Metal-binding</keyword>